<gene>
    <name evidence="9" type="ORF">FCM35_KLT01427</name>
</gene>
<keyword evidence="7 8" id="KW-0472">Membrane</keyword>
<dbReference type="InterPro" id="IPR003689">
    <property type="entry name" value="ZIP"/>
</dbReference>
<keyword evidence="5 8" id="KW-1133">Transmembrane helix</keyword>
<evidence type="ECO:0000256" key="4">
    <source>
        <dbReference type="ARBA" id="ARBA00022692"/>
    </source>
</evidence>
<name>A0A833R5Y8_9POAL</name>
<dbReference type="OrthoDB" id="448280at2759"/>
<organism evidence="9 10">
    <name type="scientific">Carex littledalei</name>
    <dbReference type="NCBI Taxonomy" id="544730"/>
    <lineage>
        <taxon>Eukaryota</taxon>
        <taxon>Viridiplantae</taxon>
        <taxon>Streptophyta</taxon>
        <taxon>Embryophyta</taxon>
        <taxon>Tracheophyta</taxon>
        <taxon>Spermatophyta</taxon>
        <taxon>Magnoliopsida</taxon>
        <taxon>Liliopsida</taxon>
        <taxon>Poales</taxon>
        <taxon>Cyperaceae</taxon>
        <taxon>Cyperoideae</taxon>
        <taxon>Cariceae</taxon>
        <taxon>Carex</taxon>
        <taxon>Carex subgen. Euthyceras</taxon>
    </lineage>
</organism>
<keyword evidence="6 8" id="KW-0406">Ion transport</keyword>
<dbReference type="PANTHER" id="PTHR11040">
    <property type="entry name" value="ZINC/IRON TRANSPORTER"/>
    <property type="match status" value="1"/>
</dbReference>
<dbReference type="GO" id="GO:0005385">
    <property type="term" value="F:zinc ion transmembrane transporter activity"/>
    <property type="evidence" value="ECO:0007669"/>
    <property type="project" value="InterPro"/>
</dbReference>
<comment type="similarity">
    <text evidence="2 8">Belongs to the ZIP transporter (TC 2.A.5) family.</text>
</comment>
<dbReference type="GO" id="GO:0005886">
    <property type="term" value="C:plasma membrane"/>
    <property type="evidence" value="ECO:0007669"/>
    <property type="project" value="UniProtKB-SubCell"/>
</dbReference>
<feature type="transmembrane region" description="Helical" evidence="8">
    <location>
        <begin position="253"/>
        <end position="277"/>
    </location>
</feature>
<keyword evidence="4 8" id="KW-0812">Transmembrane</keyword>
<dbReference type="PANTHER" id="PTHR11040:SF26">
    <property type="entry name" value="ZINC TRANSPORTER 6, CHLOROPLASTIC"/>
    <property type="match status" value="1"/>
</dbReference>
<evidence type="ECO:0000313" key="9">
    <source>
        <dbReference type="EMBL" id="KAF3333736.1"/>
    </source>
</evidence>
<feature type="transmembrane region" description="Helical" evidence="8">
    <location>
        <begin position="63"/>
        <end position="84"/>
    </location>
</feature>
<feature type="transmembrane region" description="Helical" evidence="8">
    <location>
        <begin position="104"/>
        <end position="123"/>
    </location>
</feature>
<dbReference type="EMBL" id="SWLB01000010">
    <property type="protein sequence ID" value="KAF3333736.1"/>
    <property type="molecule type" value="Genomic_DNA"/>
</dbReference>
<evidence type="ECO:0000256" key="3">
    <source>
        <dbReference type="ARBA" id="ARBA00022448"/>
    </source>
</evidence>
<evidence type="ECO:0000313" key="10">
    <source>
        <dbReference type="Proteomes" id="UP000623129"/>
    </source>
</evidence>
<keyword evidence="3 8" id="KW-0813">Transport</keyword>
<feature type="transmembrane region" description="Helical" evidence="8">
    <location>
        <begin position="224"/>
        <end position="246"/>
    </location>
</feature>
<feature type="transmembrane region" description="Helical" evidence="8">
    <location>
        <begin position="297"/>
        <end position="316"/>
    </location>
</feature>
<feature type="transmembrane region" description="Helical" evidence="8">
    <location>
        <begin position="29"/>
        <end position="51"/>
    </location>
</feature>
<evidence type="ECO:0000256" key="7">
    <source>
        <dbReference type="ARBA" id="ARBA00023136"/>
    </source>
</evidence>
<dbReference type="NCBIfam" id="TIGR00820">
    <property type="entry name" value="zip"/>
    <property type="match status" value="1"/>
</dbReference>
<protein>
    <submittedName>
        <fullName evidence="9">Zinc transporter</fullName>
    </submittedName>
</protein>
<proteinExistence type="inferred from homology"/>
<evidence type="ECO:0000256" key="6">
    <source>
        <dbReference type="ARBA" id="ARBA00023065"/>
    </source>
</evidence>
<evidence type="ECO:0000256" key="8">
    <source>
        <dbReference type="RuleBase" id="RU362088"/>
    </source>
</evidence>
<accession>A0A833R5Y8</accession>
<dbReference type="Proteomes" id="UP000623129">
    <property type="component" value="Unassembled WGS sequence"/>
</dbReference>
<comment type="caution">
    <text evidence="9">The sequence shown here is derived from an EMBL/GenBank/DDBJ whole genome shotgun (WGS) entry which is preliminary data.</text>
</comment>
<reference evidence="9" key="1">
    <citation type="submission" date="2020-01" db="EMBL/GenBank/DDBJ databases">
        <title>Genome sequence of Kobresia littledalei, the first chromosome-level genome in the family Cyperaceae.</title>
        <authorList>
            <person name="Qu G."/>
        </authorList>
    </citation>
    <scope>NUCLEOTIDE SEQUENCE</scope>
    <source>
        <strain evidence="9">C.B.Clarke</strain>
        <tissue evidence="9">Leaf</tissue>
    </source>
</reference>
<feature type="transmembrane region" description="Helical" evidence="8">
    <location>
        <begin position="192"/>
        <end position="212"/>
    </location>
</feature>
<evidence type="ECO:0000256" key="5">
    <source>
        <dbReference type="ARBA" id="ARBA00022989"/>
    </source>
</evidence>
<feature type="transmembrane region" description="Helical" evidence="8">
    <location>
        <begin position="331"/>
        <end position="348"/>
    </location>
</feature>
<evidence type="ECO:0000256" key="2">
    <source>
        <dbReference type="ARBA" id="ARBA00006939"/>
    </source>
</evidence>
<keyword evidence="10" id="KW-1185">Reference proteome</keyword>
<dbReference type="InterPro" id="IPR004698">
    <property type="entry name" value="Zn/Fe_permease_fun/pln"/>
</dbReference>
<dbReference type="AlphaFoldDB" id="A0A833R5Y8"/>
<evidence type="ECO:0000256" key="1">
    <source>
        <dbReference type="ARBA" id="ARBA00004651"/>
    </source>
</evidence>
<sequence>MSGCAASLAGVSGSVPSRCRDGAAAEHLKFASLGIILVASAIGVAAPVVLARFLSRYPSYPSLLLLVKCFAAGVVLSTSLVHVLPDASTSLLSSCHVSPDGFPFSGLVTLIGALLSLLVELSASHSHSHEISLSLDDGVAPIKDSGLNPYTKVGAQEMGCHKGGDLEKDGGNEEGQGTEDEEQRMVMMKQKMVSKVLEIGIVFHSVIIGVTVGMSQDVCSIRSLMIALSFHQIFEGMGLGGCIAQAGFGMTTVAYMCIMFSVTTPLGIVLGMVFFYLTGYDDSSPNALLTEGLLGSLSAGILVYMALVDLIAVDFFQNKAINSTPGLKKKCFVALVFGSAAMSILAIWA</sequence>
<dbReference type="Pfam" id="PF02535">
    <property type="entry name" value="Zip"/>
    <property type="match status" value="1"/>
</dbReference>
<comment type="subcellular location">
    <subcellularLocation>
        <location evidence="1">Cell membrane</location>
        <topology evidence="1">Multi-pass membrane protein</topology>
    </subcellularLocation>
    <subcellularLocation>
        <location evidence="8">Membrane</location>
        <topology evidence="8">Multi-pass membrane protein</topology>
    </subcellularLocation>
</comment>